<comment type="caution">
    <text evidence="2">The sequence shown here is derived from an EMBL/GenBank/DDBJ whole genome shotgun (WGS) entry which is preliminary data.</text>
</comment>
<dbReference type="Gene3D" id="1.10.260.40">
    <property type="entry name" value="lambda repressor-like DNA-binding domains"/>
    <property type="match status" value="1"/>
</dbReference>
<dbReference type="InterPro" id="IPR043917">
    <property type="entry name" value="DUF5753"/>
</dbReference>
<evidence type="ECO:0000313" key="2">
    <source>
        <dbReference type="EMBL" id="GHF50442.1"/>
    </source>
</evidence>
<reference evidence="2" key="1">
    <citation type="journal article" date="2014" name="Int. J. Syst. Evol. Microbiol.">
        <title>Complete genome sequence of Corynebacterium casei LMG S-19264T (=DSM 44701T), isolated from a smear-ripened cheese.</title>
        <authorList>
            <consortium name="US DOE Joint Genome Institute (JGI-PGF)"/>
            <person name="Walter F."/>
            <person name="Albersmeier A."/>
            <person name="Kalinowski J."/>
            <person name="Ruckert C."/>
        </authorList>
    </citation>
    <scope>NUCLEOTIDE SEQUENCE</scope>
    <source>
        <strain evidence="2">JCM 4059</strain>
    </source>
</reference>
<proteinExistence type="predicted"/>
<dbReference type="Pfam" id="PF19054">
    <property type="entry name" value="DUF5753"/>
    <property type="match status" value="1"/>
</dbReference>
<dbReference type="Pfam" id="PF13560">
    <property type="entry name" value="HTH_31"/>
    <property type="match status" value="1"/>
</dbReference>
<evidence type="ECO:0000313" key="3">
    <source>
        <dbReference type="Proteomes" id="UP000638313"/>
    </source>
</evidence>
<evidence type="ECO:0000259" key="1">
    <source>
        <dbReference type="PROSITE" id="PS50943"/>
    </source>
</evidence>
<feature type="domain" description="HTH cro/C1-type" evidence="1">
    <location>
        <begin position="18"/>
        <end position="73"/>
    </location>
</feature>
<dbReference type="SMART" id="SM00530">
    <property type="entry name" value="HTH_XRE"/>
    <property type="match status" value="1"/>
</dbReference>
<dbReference type="RefSeq" id="WP_190130527.1">
    <property type="nucleotide sequence ID" value="NZ_BNBD01000006.1"/>
</dbReference>
<dbReference type="CDD" id="cd00093">
    <property type="entry name" value="HTH_XRE"/>
    <property type="match status" value="1"/>
</dbReference>
<dbReference type="InterPro" id="IPR001387">
    <property type="entry name" value="Cro/C1-type_HTH"/>
</dbReference>
<dbReference type="EMBL" id="BNBD01000006">
    <property type="protein sequence ID" value="GHF50442.1"/>
    <property type="molecule type" value="Genomic_DNA"/>
</dbReference>
<dbReference type="InterPro" id="IPR010982">
    <property type="entry name" value="Lambda_DNA-bd_dom_sf"/>
</dbReference>
<protein>
    <submittedName>
        <fullName evidence="2">Transcriptional regulator</fullName>
    </submittedName>
</protein>
<dbReference type="PROSITE" id="PS50943">
    <property type="entry name" value="HTH_CROC1"/>
    <property type="match status" value="1"/>
</dbReference>
<dbReference type="AlphaFoldDB" id="A0A919B527"/>
<accession>A0A919B527</accession>
<organism evidence="2 3">
    <name type="scientific">Streptomyces mashuensis</name>
    <dbReference type="NCBI Taxonomy" id="33904"/>
    <lineage>
        <taxon>Bacteria</taxon>
        <taxon>Bacillati</taxon>
        <taxon>Actinomycetota</taxon>
        <taxon>Actinomycetes</taxon>
        <taxon>Kitasatosporales</taxon>
        <taxon>Streptomycetaceae</taxon>
        <taxon>Streptomyces</taxon>
    </lineage>
</organism>
<reference evidence="2" key="2">
    <citation type="submission" date="2020-09" db="EMBL/GenBank/DDBJ databases">
        <authorList>
            <person name="Sun Q."/>
            <person name="Ohkuma M."/>
        </authorList>
    </citation>
    <scope>NUCLEOTIDE SEQUENCE</scope>
    <source>
        <strain evidence="2">JCM 4059</strain>
    </source>
</reference>
<dbReference type="SUPFAM" id="SSF47413">
    <property type="entry name" value="lambda repressor-like DNA-binding domains"/>
    <property type="match status" value="1"/>
</dbReference>
<keyword evidence="3" id="KW-1185">Reference proteome</keyword>
<dbReference type="GO" id="GO:0003677">
    <property type="term" value="F:DNA binding"/>
    <property type="evidence" value="ECO:0007669"/>
    <property type="project" value="InterPro"/>
</dbReference>
<gene>
    <name evidence="2" type="ORF">GCM10010218_34980</name>
</gene>
<sequence length="283" mass="31137">MPPRSTPTARQQRLGAELRKMREQAGMTAPEAAAELGTNRTGISNLEAGRFGISAERVRMLASIYRCVDQEYVEALVQMARERGAGWWEHYRGSIPSGALDVAELEHHACGIRSMQIMYIPGLLQTEDYAKAVLSTAVPPRSATEVRRRVSLRMRRRDVLDRETPPTCTFLIHEAATRMRFGGPDVARKQLEHVLEESERDNISVRVIPFVAGGFASGGSSVLYVEGPVARLDTVHLDVASGGTLLYAESQLACFRAILDAAEAISLSPSATRDFIRTVAKEL</sequence>
<dbReference type="Proteomes" id="UP000638313">
    <property type="component" value="Unassembled WGS sequence"/>
</dbReference>
<name>A0A919B527_9ACTN</name>